<proteinExistence type="predicted"/>
<protein>
    <submittedName>
        <fullName evidence="3">Uncharacterized protein</fullName>
    </submittedName>
</protein>
<evidence type="ECO:0000313" key="2">
    <source>
        <dbReference type="EMBL" id="CEO33912.1"/>
    </source>
</evidence>
<evidence type="ECO:0000313" key="5">
    <source>
        <dbReference type="Proteomes" id="UP000049685"/>
    </source>
</evidence>
<dbReference type="Proteomes" id="UP000049685">
    <property type="component" value="Unassembled WGS sequence"/>
</dbReference>
<reference evidence="4 5" key="1">
    <citation type="submission" date="2015-01" db="EMBL/GenBank/DDBJ databases">
        <authorList>
            <person name="Aslett A.Martin."/>
            <person name="De Silva Nishadi"/>
        </authorList>
    </citation>
    <scope>NUCLEOTIDE SEQUENCE [LARGE SCALE GENOMIC DNA]</scope>
    <source>
        <strain evidence="3 4">R28058</strain>
        <strain evidence="5">UMC4404</strain>
    </source>
</reference>
<gene>
    <name evidence="3" type="ORF">R28058_35201</name>
    <name evidence="2" type="ORF">UMC4404_34241</name>
</gene>
<dbReference type="PATRIC" id="fig|1505.7.peg.3280"/>
<dbReference type="Proteomes" id="UP000049127">
    <property type="component" value="Unassembled WGS sequence"/>
</dbReference>
<evidence type="ECO:0000313" key="3">
    <source>
        <dbReference type="EMBL" id="CEQ04561.1"/>
    </source>
</evidence>
<organism evidence="3 4">
    <name type="scientific">Paraclostridium sordellii</name>
    <name type="common">Clostridium sordellii</name>
    <dbReference type="NCBI Taxonomy" id="1505"/>
    <lineage>
        <taxon>Bacteria</taxon>
        <taxon>Bacillati</taxon>
        <taxon>Bacillota</taxon>
        <taxon>Clostridia</taxon>
        <taxon>Peptostreptococcales</taxon>
        <taxon>Peptostreptococcaceae</taxon>
        <taxon>Paraclostridium</taxon>
    </lineage>
</organism>
<accession>A0A0A8WDK9</accession>
<reference evidence="2" key="2">
    <citation type="submission" date="2015-01" db="EMBL/GenBank/DDBJ databases">
        <authorList>
            <person name="Aslett M.A."/>
            <person name="De Silva N."/>
        </authorList>
    </citation>
    <scope>NUCLEOTIDE SEQUENCE</scope>
    <source>
        <strain evidence="2">UMC4404</strain>
    </source>
</reference>
<sequence>MKSAMNFEEHKAMKEKRNKKMTSSKDKGKFNEFDDMSILIKKKSKKSLKSKESNFRNNYKNYQYDYEEDFYEPNY</sequence>
<name>A0A0A8WDK9_PARSO</name>
<dbReference type="EMBL" id="CEKZ01000009">
    <property type="protein sequence ID" value="CEQ04561.1"/>
    <property type="molecule type" value="Genomic_DNA"/>
</dbReference>
<dbReference type="RefSeq" id="WP_021127138.1">
    <property type="nucleotide sequence ID" value="NZ_BDJI01000002.1"/>
</dbReference>
<dbReference type="EMBL" id="CDNY01000009">
    <property type="protein sequence ID" value="CEO33912.1"/>
    <property type="molecule type" value="Genomic_DNA"/>
</dbReference>
<evidence type="ECO:0000313" key="4">
    <source>
        <dbReference type="Proteomes" id="UP000049127"/>
    </source>
</evidence>
<feature type="region of interest" description="Disordered" evidence="1">
    <location>
        <begin position="1"/>
        <end position="28"/>
    </location>
</feature>
<dbReference type="eggNOG" id="ENOG5032JQF">
    <property type="taxonomic scope" value="Bacteria"/>
</dbReference>
<feature type="compositionally biased region" description="Basic residues" evidence="1">
    <location>
        <begin position="13"/>
        <end position="22"/>
    </location>
</feature>
<evidence type="ECO:0000256" key="1">
    <source>
        <dbReference type="SAM" id="MobiDB-lite"/>
    </source>
</evidence>
<dbReference type="AlphaFoldDB" id="A0A0A8WDK9"/>